<dbReference type="EMBL" id="JACYHB010000001">
    <property type="protein sequence ID" value="MBD8077698.1"/>
    <property type="molecule type" value="Genomic_DNA"/>
</dbReference>
<comment type="caution">
    <text evidence="1">The sequence shown here is derived from an EMBL/GenBank/DDBJ whole genome shotgun (WGS) entry which is preliminary data.</text>
</comment>
<keyword evidence="2" id="KW-1185">Reference proteome</keyword>
<proteinExistence type="predicted"/>
<name>A0A927G6A7_9MICO</name>
<protein>
    <submittedName>
        <fullName evidence="1">Uncharacterized protein</fullName>
    </submittedName>
</protein>
<dbReference type="Proteomes" id="UP000610846">
    <property type="component" value="Unassembled WGS sequence"/>
</dbReference>
<evidence type="ECO:0000313" key="1">
    <source>
        <dbReference type="EMBL" id="MBD8077698.1"/>
    </source>
</evidence>
<organism evidence="1 2">
    <name type="scientific">Cellulosimicrobium arenosum</name>
    <dbReference type="NCBI Taxonomy" id="2708133"/>
    <lineage>
        <taxon>Bacteria</taxon>
        <taxon>Bacillati</taxon>
        <taxon>Actinomycetota</taxon>
        <taxon>Actinomycetes</taxon>
        <taxon>Micrococcales</taxon>
        <taxon>Promicromonosporaceae</taxon>
        <taxon>Cellulosimicrobium</taxon>
    </lineage>
</organism>
<accession>A0A927G6A7</accession>
<evidence type="ECO:0000313" key="2">
    <source>
        <dbReference type="Proteomes" id="UP000610846"/>
    </source>
</evidence>
<reference evidence="1" key="2">
    <citation type="submission" date="2020-09" db="EMBL/GenBank/DDBJ databases">
        <authorList>
            <person name="Yu Y."/>
        </authorList>
    </citation>
    <scope>NUCLEOTIDE SEQUENCE</scope>
    <source>
        <strain evidence="1">KCTC 49039</strain>
    </source>
</reference>
<reference evidence="1" key="1">
    <citation type="journal article" date="2018" name="Curr. Microbiol.">
        <title>Cellulosimicrobium arenosum sp. nov., Isolated from Marine Sediment Sand.</title>
        <authorList>
            <person name="Oh M."/>
            <person name="Kim J.H."/>
            <person name="Yoon J.H."/>
            <person name="Schumann P."/>
            <person name="Kim W."/>
        </authorList>
    </citation>
    <scope>NUCLEOTIDE SEQUENCE</scope>
    <source>
        <strain evidence="1">KCTC 49039</strain>
    </source>
</reference>
<gene>
    <name evidence="1" type="ORF">IF651_01305</name>
</gene>
<dbReference type="AlphaFoldDB" id="A0A927G6A7"/>
<sequence>MSTTITDGTTVVIPTLVLDYSYEREARTIVHTVLDRSDPDITLRPVGLRTGTLTMFCLTRALAVDVEDIHRTFGLLTLTSDEEPTADMFYVATGRIGSSWDPEHNRWTVTVDYAEVLP</sequence>
<dbReference type="RefSeq" id="WP_191827264.1">
    <property type="nucleotide sequence ID" value="NZ_JACYHB010000001.1"/>
</dbReference>